<dbReference type="Proteomes" id="UP000245523">
    <property type="component" value="Unassembled WGS sequence"/>
</dbReference>
<name>A0ABX5LI02_9BACT</name>
<evidence type="ECO:0000313" key="2">
    <source>
        <dbReference type="Proteomes" id="UP000245523"/>
    </source>
</evidence>
<gene>
    <name evidence="1" type="ORF">B0H50_1553</name>
</gene>
<comment type="caution">
    <text evidence="1">The sequence shown here is derived from an EMBL/GenBank/DDBJ whole genome shotgun (WGS) entry which is preliminary data.</text>
</comment>
<dbReference type="RefSeq" id="WP_109587909.1">
    <property type="nucleotide sequence ID" value="NZ_QGHD01000055.1"/>
</dbReference>
<sequence>MSLQDDKRLIWSETLVFIGAGATASLGMPQTNEQTEFFRNLADENAAKSLKEVAKNFEPEDLRRLEDFLTLLGNEKKKGDSWLEITPSEREAAKRAYQNISPTIDDAVLEARILELRHAYDWLALKQIIPVCPKSHQDNLIRDLYTLLDKKINAKQSIKVCAVSEGHDEIVIENSRLRGAYSCAICLTVFLFAKAWKNLANGKNADKLKQYEAFANSLARLMQKEGGRFEKCGYPLNSRAFYLFSYSMVSFNFETVIMWLLFNAHKAANHSGFYLSTGQELNLWLDFGFNTKSRKVSKKDLDRNPGKFSYSFNETVAFRQNECSVPGSPINRVGKFYFAHGSSNWRECPVCGRMMYYLGDEWGVNSLHLNPPLPVPIFDNDDFNRTECEKEWRTKKLQTDALECVSCGSKTFANSAPMIMQTLIKGPPTSFLEEVQRDIRVSLEKARHIVLFGYQLPPDDALWIQTFSEAVRCRKGSTDAPYCTVIVGHKGPQKWLYGDEMREYAEKHRCEKDAAEYGVCAIDNAVSIFDEKHVRAYCGGIPQVFNQSTEQDVKEILYPDFVEWKGTRLNI</sequence>
<proteinExistence type="predicted"/>
<accession>A0ABX5LI02</accession>
<dbReference type="EMBL" id="QGHD01000055">
    <property type="protein sequence ID" value="PWK84320.1"/>
    <property type="molecule type" value="Genomic_DNA"/>
</dbReference>
<evidence type="ECO:0000313" key="1">
    <source>
        <dbReference type="EMBL" id="PWK84320.1"/>
    </source>
</evidence>
<keyword evidence="2" id="KW-1185">Reference proteome</keyword>
<protein>
    <recommendedName>
        <fullName evidence="3">Deacetylase sirtuin-type domain-containing protein</fullName>
    </recommendedName>
</protein>
<organism evidence="1 2">
    <name type="scientific">Hallerella porci</name>
    <dbReference type="NCBI Taxonomy" id="1945871"/>
    <lineage>
        <taxon>Bacteria</taxon>
        <taxon>Pseudomonadati</taxon>
        <taxon>Fibrobacterota</taxon>
        <taxon>Fibrobacteria</taxon>
        <taxon>Fibrobacterales</taxon>
        <taxon>Fibrobacteraceae</taxon>
        <taxon>Hallerella</taxon>
    </lineage>
</organism>
<reference evidence="1 2" key="1">
    <citation type="submission" date="2018-05" db="EMBL/GenBank/DDBJ databases">
        <title>Animal gut microbial communities from fecal samples from Wisconsin, USA.</title>
        <authorList>
            <person name="Neumann A."/>
        </authorList>
    </citation>
    <scope>NUCLEOTIDE SEQUENCE [LARGE SCALE GENOMIC DNA]</scope>
    <source>
        <strain evidence="1 2">UWS4</strain>
    </source>
</reference>
<evidence type="ECO:0008006" key="3">
    <source>
        <dbReference type="Google" id="ProtNLM"/>
    </source>
</evidence>